<feature type="domain" description="Histidine kinase" evidence="11">
    <location>
        <begin position="225"/>
        <end position="420"/>
    </location>
</feature>
<accession>A0A1X3GSE0</accession>
<dbReference type="InterPro" id="IPR036097">
    <property type="entry name" value="HisK_dim/P_sf"/>
</dbReference>
<evidence type="ECO:0000256" key="8">
    <source>
        <dbReference type="ARBA" id="ARBA00022989"/>
    </source>
</evidence>
<keyword evidence="4" id="KW-0597">Phosphoprotein</keyword>
<dbReference type="PROSITE" id="PS50885">
    <property type="entry name" value="HAMP"/>
    <property type="match status" value="1"/>
</dbReference>
<dbReference type="PROSITE" id="PS50109">
    <property type="entry name" value="HIS_KIN"/>
    <property type="match status" value="1"/>
</dbReference>
<dbReference type="Pfam" id="PF00672">
    <property type="entry name" value="HAMP"/>
    <property type="match status" value="1"/>
</dbReference>
<dbReference type="AlphaFoldDB" id="A0A1X3GSE0"/>
<dbReference type="RefSeq" id="WP_085357658.1">
    <property type="nucleotide sequence ID" value="NZ_NAFD01000151.1"/>
</dbReference>
<dbReference type="OrthoDB" id="9815202at2"/>
<dbReference type="InterPro" id="IPR003594">
    <property type="entry name" value="HATPase_dom"/>
</dbReference>
<evidence type="ECO:0000256" key="4">
    <source>
        <dbReference type="ARBA" id="ARBA00022553"/>
    </source>
</evidence>
<sequence length="444" mass="48825">MVAIGAFAICVFLIIAFIYWPTSRYVTASVDRLIIDRANTFSSLAPQQRLQALQQHLDGDPRRVKLGGLFDAHGNRVIGNIESLPRNLQPDTPPQQLSVVRIDAAGREQQLARAVARKLDDGAILLIGRNTDELSEIGSTIERAVAWGLIPSLCLGSLFGAFLSIRTQQRLDQYNRQIQRIVAGELRERLPEQGGAPFTELARLINAMLDEMEELLRSVAGVGDDIAHDLRTPLTNVRMTLESGRHKAKTLDELKAAVDRAMGGLDQSLTMVTALLRITEIEHSRRLEGFREVDLAELVRDVGELYEPMAKDKGVTLVVEAKEKMVVQGDRDLLFEAIANLVDNAVKFTPECGHIELKLCRIGEKSIVHVSDTGRGIAPSERDLVTRRFYRSDKSRGEPGVGLGLSLVVAIAKLHGVQFGLSPAPTGRGCVAEIVFERVPPQVS</sequence>
<comment type="catalytic activity">
    <reaction evidence="1">
        <text>ATP + protein L-histidine = ADP + protein N-phospho-L-histidine.</text>
        <dbReference type="EC" id="2.7.13.3"/>
    </reaction>
</comment>
<protein>
    <recommendedName>
        <fullName evidence="3">histidine kinase</fullName>
        <ecNumber evidence="3">2.7.13.3</ecNumber>
    </recommendedName>
</protein>
<dbReference type="InterPro" id="IPR003661">
    <property type="entry name" value="HisK_dim/P_dom"/>
</dbReference>
<evidence type="ECO:0000259" key="12">
    <source>
        <dbReference type="PROSITE" id="PS50885"/>
    </source>
</evidence>
<dbReference type="InterPro" id="IPR036890">
    <property type="entry name" value="HATPase_C_sf"/>
</dbReference>
<keyword evidence="8 10" id="KW-1133">Transmembrane helix</keyword>
<proteinExistence type="predicted"/>
<evidence type="ECO:0000256" key="7">
    <source>
        <dbReference type="ARBA" id="ARBA00022777"/>
    </source>
</evidence>
<reference evidence="13 14" key="1">
    <citation type="submission" date="2017-03" db="EMBL/GenBank/DDBJ databases">
        <title>Whole genome sequences of fourteen strains of Bradyrhizobium canariense and one strain of Bradyrhizobium japonicum isolated from Lupinus (Papilionoideae: Genisteae) species in Algeria.</title>
        <authorList>
            <person name="Crovadore J."/>
            <person name="Chekireb D."/>
            <person name="Brachmann A."/>
            <person name="Chablais R."/>
            <person name="Cochard B."/>
            <person name="Lefort F."/>
        </authorList>
    </citation>
    <scope>NUCLEOTIDE SEQUENCE [LARGE SCALE GENOMIC DNA]</scope>
    <source>
        <strain evidence="13 14">UBMA195</strain>
    </source>
</reference>
<dbReference type="Gene3D" id="3.30.565.10">
    <property type="entry name" value="Histidine kinase-like ATPase, C-terminal domain"/>
    <property type="match status" value="1"/>
</dbReference>
<feature type="transmembrane region" description="Helical" evidence="10">
    <location>
        <begin position="6"/>
        <end position="22"/>
    </location>
</feature>
<dbReference type="Pfam" id="PF00512">
    <property type="entry name" value="HisKA"/>
    <property type="match status" value="1"/>
</dbReference>
<keyword evidence="7" id="KW-0418">Kinase</keyword>
<evidence type="ECO:0000256" key="3">
    <source>
        <dbReference type="ARBA" id="ARBA00012438"/>
    </source>
</evidence>
<feature type="domain" description="HAMP" evidence="12">
    <location>
        <begin position="165"/>
        <end position="217"/>
    </location>
</feature>
<evidence type="ECO:0000256" key="6">
    <source>
        <dbReference type="ARBA" id="ARBA00022692"/>
    </source>
</evidence>
<evidence type="ECO:0000259" key="11">
    <source>
        <dbReference type="PROSITE" id="PS50109"/>
    </source>
</evidence>
<dbReference type="EMBL" id="NAFI01000190">
    <property type="protein sequence ID" value="OSJ01863.1"/>
    <property type="molecule type" value="Genomic_DNA"/>
</dbReference>
<gene>
    <name evidence="13" type="ORF">BSZ18_39420</name>
</gene>
<dbReference type="Pfam" id="PF02518">
    <property type="entry name" value="HATPase_c"/>
    <property type="match status" value="1"/>
</dbReference>
<dbReference type="CDD" id="cd00082">
    <property type="entry name" value="HisKA"/>
    <property type="match status" value="1"/>
</dbReference>
<organism evidence="13 14">
    <name type="scientific">Bradyrhizobium canariense</name>
    <dbReference type="NCBI Taxonomy" id="255045"/>
    <lineage>
        <taxon>Bacteria</taxon>
        <taxon>Pseudomonadati</taxon>
        <taxon>Pseudomonadota</taxon>
        <taxon>Alphaproteobacteria</taxon>
        <taxon>Hyphomicrobiales</taxon>
        <taxon>Nitrobacteraceae</taxon>
        <taxon>Bradyrhizobium</taxon>
    </lineage>
</organism>
<evidence type="ECO:0000256" key="9">
    <source>
        <dbReference type="ARBA" id="ARBA00023012"/>
    </source>
</evidence>
<dbReference type="GO" id="GO:0000155">
    <property type="term" value="F:phosphorelay sensor kinase activity"/>
    <property type="evidence" value="ECO:0007669"/>
    <property type="project" value="InterPro"/>
</dbReference>
<evidence type="ECO:0000256" key="2">
    <source>
        <dbReference type="ARBA" id="ARBA00004370"/>
    </source>
</evidence>
<dbReference type="SMART" id="SM00304">
    <property type="entry name" value="HAMP"/>
    <property type="match status" value="1"/>
</dbReference>
<comment type="subcellular location">
    <subcellularLocation>
        <location evidence="2">Membrane</location>
    </subcellularLocation>
</comment>
<dbReference type="SUPFAM" id="SSF47384">
    <property type="entry name" value="Homodimeric domain of signal transducing histidine kinase"/>
    <property type="match status" value="1"/>
</dbReference>
<dbReference type="PANTHER" id="PTHR45436">
    <property type="entry name" value="SENSOR HISTIDINE KINASE YKOH"/>
    <property type="match status" value="1"/>
</dbReference>
<dbReference type="PANTHER" id="PTHR45436:SF8">
    <property type="entry name" value="HISTIDINE KINASE"/>
    <property type="match status" value="1"/>
</dbReference>
<keyword evidence="10" id="KW-0472">Membrane</keyword>
<keyword evidence="9" id="KW-0902">Two-component regulatory system</keyword>
<dbReference type="InterPro" id="IPR003660">
    <property type="entry name" value="HAMP_dom"/>
</dbReference>
<dbReference type="SMART" id="SM00387">
    <property type="entry name" value="HATPase_c"/>
    <property type="match status" value="1"/>
</dbReference>
<dbReference type="InterPro" id="IPR050428">
    <property type="entry name" value="TCS_sensor_his_kinase"/>
</dbReference>
<dbReference type="Gene3D" id="1.10.287.130">
    <property type="match status" value="1"/>
</dbReference>
<evidence type="ECO:0000313" key="13">
    <source>
        <dbReference type="EMBL" id="OSJ01863.1"/>
    </source>
</evidence>
<name>A0A1X3GSE0_9BRAD</name>
<evidence type="ECO:0000256" key="10">
    <source>
        <dbReference type="SAM" id="Phobius"/>
    </source>
</evidence>
<dbReference type="EC" id="2.7.13.3" evidence="3"/>
<comment type="caution">
    <text evidence="13">The sequence shown here is derived from an EMBL/GenBank/DDBJ whole genome shotgun (WGS) entry which is preliminary data.</text>
</comment>
<keyword evidence="6 10" id="KW-0812">Transmembrane</keyword>
<dbReference type="Proteomes" id="UP000193553">
    <property type="component" value="Unassembled WGS sequence"/>
</dbReference>
<keyword evidence="5" id="KW-0808">Transferase</keyword>
<dbReference type="InterPro" id="IPR005467">
    <property type="entry name" value="His_kinase_dom"/>
</dbReference>
<dbReference type="SUPFAM" id="SSF55874">
    <property type="entry name" value="ATPase domain of HSP90 chaperone/DNA topoisomerase II/histidine kinase"/>
    <property type="match status" value="1"/>
</dbReference>
<evidence type="ECO:0000256" key="1">
    <source>
        <dbReference type="ARBA" id="ARBA00000085"/>
    </source>
</evidence>
<dbReference type="GO" id="GO:0005886">
    <property type="term" value="C:plasma membrane"/>
    <property type="evidence" value="ECO:0007669"/>
    <property type="project" value="TreeGrafter"/>
</dbReference>
<evidence type="ECO:0000256" key="5">
    <source>
        <dbReference type="ARBA" id="ARBA00022679"/>
    </source>
</evidence>
<dbReference type="SMART" id="SM00388">
    <property type="entry name" value="HisKA"/>
    <property type="match status" value="1"/>
</dbReference>
<evidence type="ECO:0000313" key="14">
    <source>
        <dbReference type="Proteomes" id="UP000193553"/>
    </source>
</evidence>